<keyword evidence="6" id="KW-0235">DNA replication</keyword>
<dbReference type="InterPro" id="IPR001098">
    <property type="entry name" value="DNA-dir_DNA_pol_A_palm_dom"/>
</dbReference>
<dbReference type="EMBL" id="MH113815">
    <property type="protein sequence ID" value="AWD90738.1"/>
    <property type="molecule type" value="Genomic_DNA"/>
</dbReference>
<dbReference type="PANTHER" id="PTHR10133">
    <property type="entry name" value="DNA POLYMERASE I"/>
    <property type="match status" value="1"/>
</dbReference>
<dbReference type="RefSeq" id="YP_009800656.1">
    <property type="nucleotide sequence ID" value="NC_047957.1"/>
</dbReference>
<dbReference type="GeneID" id="54991158"/>
<dbReference type="Proteomes" id="UP000246678">
    <property type="component" value="Segment"/>
</dbReference>
<dbReference type="InterPro" id="IPR012337">
    <property type="entry name" value="RNaseH-like_sf"/>
</dbReference>
<dbReference type="SMART" id="SM00482">
    <property type="entry name" value="POLAc"/>
    <property type="match status" value="1"/>
</dbReference>
<evidence type="ECO:0000256" key="11">
    <source>
        <dbReference type="SAM" id="MobiDB-lite"/>
    </source>
</evidence>
<evidence type="ECO:0000256" key="3">
    <source>
        <dbReference type="ARBA" id="ARBA00015749"/>
    </source>
</evidence>
<dbReference type="GO" id="GO:0039693">
    <property type="term" value="P:viral DNA genome replication"/>
    <property type="evidence" value="ECO:0007669"/>
    <property type="project" value="UniProtKB-KW"/>
</dbReference>
<evidence type="ECO:0000313" key="14">
    <source>
        <dbReference type="Proteomes" id="UP000246678"/>
    </source>
</evidence>
<dbReference type="SUPFAM" id="SSF53098">
    <property type="entry name" value="Ribonuclease H-like"/>
    <property type="match status" value="1"/>
</dbReference>
<keyword evidence="8" id="KW-1194">Viral DNA replication</keyword>
<dbReference type="Gene3D" id="1.10.150.20">
    <property type="entry name" value="5' to 3' exonuclease, C-terminal subdomain"/>
    <property type="match status" value="1"/>
</dbReference>
<dbReference type="PANTHER" id="PTHR10133:SF27">
    <property type="entry name" value="DNA POLYMERASE NU"/>
    <property type="match status" value="1"/>
</dbReference>
<dbReference type="KEGG" id="vg:54991158"/>
<name>A0A2S1GMX5_9CAUD</name>
<dbReference type="InterPro" id="IPR002298">
    <property type="entry name" value="DNA_polymerase_A"/>
</dbReference>
<dbReference type="InterPro" id="IPR043502">
    <property type="entry name" value="DNA/RNA_pol_sf"/>
</dbReference>
<evidence type="ECO:0000256" key="1">
    <source>
        <dbReference type="ARBA" id="ARBA00007705"/>
    </source>
</evidence>
<evidence type="ECO:0000256" key="4">
    <source>
        <dbReference type="ARBA" id="ARBA00022679"/>
    </source>
</evidence>
<dbReference type="PROSITE" id="PS00447">
    <property type="entry name" value="DNA_POLYMERASE_A"/>
    <property type="match status" value="1"/>
</dbReference>
<reference evidence="14" key="1">
    <citation type="submission" date="2018-03" db="EMBL/GenBank/DDBJ databases">
        <title>Phage therapy in agriculture - a green tech approach to combat plant pathogenic bacteria.</title>
        <authorList>
            <person name="Djurhuus A.M."/>
            <person name="Carstens A.B."/>
            <person name="Hansen L.H."/>
        </authorList>
    </citation>
    <scope>NUCLEOTIDE SEQUENCE [LARGE SCALE GENOMIC DNA]</scope>
</reference>
<evidence type="ECO:0000256" key="5">
    <source>
        <dbReference type="ARBA" id="ARBA00022695"/>
    </source>
</evidence>
<evidence type="ECO:0000256" key="10">
    <source>
        <dbReference type="ARBA" id="ARBA00049244"/>
    </source>
</evidence>
<dbReference type="GO" id="GO:0006261">
    <property type="term" value="P:DNA-templated DNA replication"/>
    <property type="evidence" value="ECO:0007669"/>
    <property type="project" value="InterPro"/>
</dbReference>
<evidence type="ECO:0000259" key="12">
    <source>
        <dbReference type="SMART" id="SM00482"/>
    </source>
</evidence>
<comment type="catalytic activity">
    <reaction evidence="10">
        <text>DNA(n) + a 2'-deoxyribonucleoside 5'-triphosphate = DNA(n+1) + diphosphate</text>
        <dbReference type="Rhea" id="RHEA:22508"/>
        <dbReference type="Rhea" id="RHEA-COMP:17339"/>
        <dbReference type="Rhea" id="RHEA-COMP:17340"/>
        <dbReference type="ChEBI" id="CHEBI:33019"/>
        <dbReference type="ChEBI" id="CHEBI:61560"/>
        <dbReference type="ChEBI" id="CHEBI:173112"/>
        <dbReference type="EC" id="2.7.7.7"/>
    </reaction>
</comment>
<dbReference type="SUPFAM" id="SSF56672">
    <property type="entry name" value="DNA/RNA polymerases"/>
    <property type="match status" value="1"/>
</dbReference>
<organism evidence="13 14">
    <name type="scientific">Pseudomonas phage Alpheus</name>
    <dbReference type="NCBI Taxonomy" id="2163983"/>
    <lineage>
        <taxon>Viruses</taxon>
        <taxon>Duplodnaviria</taxon>
        <taxon>Heunggongvirae</taxon>
        <taxon>Uroviricota</taxon>
        <taxon>Caudoviricetes</taxon>
        <taxon>Autographivirales</taxon>
        <taxon>Autosignataviridae</taxon>
        <taxon>Colwellvirinae</taxon>
        <taxon>Nerthusvirus</taxon>
        <taxon>Nerthusvirus alpheus</taxon>
        <taxon>Uliginvirus alpheus</taxon>
    </lineage>
</organism>
<dbReference type="GO" id="GO:0006302">
    <property type="term" value="P:double-strand break repair"/>
    <property type="evidence" value="ECO:0007669"/>
    <property type="project" value="TreeGrafter"/>
</dbReference>
<sequence length="855" mass="97824">MDTLQYYPSKWPKGQRKISGVGRFWIVDSEAEGLLPDLRYNDPSCVHEIVLTDAFTGETFVFFDPYEKRNEARVHLDQEDQQDGYLEDALHAMMEAESLVFQNGVGYDVFLLEYVWPTVWKYNYLERRGKDRAHQAYFPMKMMDTMLISQLTNPDRKPPPQAFAMGVGNVGPHSIAAHGIRIGRFKPENEDWSHLTDHMIHRCVEDTIIGKDMFFWLMHGDWAEAVKRGVNKDTRFGISSALRMETQVALAITRQALRGFRLDMHQAWEDWKMLGKQMEDIAVKIRPAIPDRLVTEPMKASHITATCNAYQKAFNDPTWLRRALTPLLTRTEQRIGKRATMWAIVTKSGDYSANLKKVYPEMVGNVNDTKNPLVAGPFTPIVYEQIGLGNLEYMKENVLYPRGWRGVNFSDGDEEWMENADENPSGEPPKPWSGKIDEQSLKAWAERDGEVPEFLQGLVSWYVLRSRRSQILNVGDMEYFAEHKEWPKQANGKRECRGLMARAFNREHSCEAQDYFARVGEWPVSSDEEWRVPAAAFSIGTNTFRMRHKYVVNIPSRGLHPLRHLFIAGKGMMVLGCDGSGLELRMLAHFMNDPTYIEVVLHGDIHSHNQKLAGLLKRDTAKTFIYAFLYGSGIKNLARVCGISEAEMEQRVARFRRELPTLANLIDRLEAEGNQYGYLHAIDGRWGRIRRSGKKIKVHTVLNVLLQMTGSLTMKYGLCLAENEMKKEGVALDKLGHPRFIANVHDEVQMEVPEDEVLSIEYELPYEVAEGQDEKKAIKAVFDVEEKRVHVDVEGRMWSAASKVSAKDGIIVCSRKYHRAGAILAETMTKTGELFKLNIPLAGEYKIGKSWHDTH</sequence>
<evidence type="ECO:0000256" key="6">
    <source>
        <dbReference type="ARBA" id="ARBA00022705"/>
    </source>
</evidence>
<accession>A0A2S1GMX5</accession>
<feature type="domain" description="DNA-directed DNA polymerase family A palm" evidence="12">
    <location>
        <begin position="562"/>
        <end position="756"/>
    </location>
</feature>
<dbReference type="Gene3D" id="3.30.420.10">
    <property type="entry name" value="Ribonuclease H-like superfamily/Ribonuclease H"/>
    <property type="match status" value="1"/>
</dbReference>
<evidence type="ECO:0000256" key="7">
    <source>
        <dbReference type="ARBA" id="ARBA00022932"/>
    </source>
</evidence>
<keyword evidence="14" id="KW-1185">Reference proteome</keyword>
<proteinExistence type="inferred from homology"/>
<dbReference type="Pfam" id="PF00476">
    <property type="entry name" value="DNA_pol_A"/>
    <property type="match status" value="1"/>
</dbReference>
<dbReference type="InterPro" id="IPR019760">
    <property type="entry name" value="DNA-dir_DNA_pol_A_CS"/>
</dbReference>
<evidence type="ECO:0000313" key="13">
    <source>
        <dbReference type="EMBL" id="AWD90738.1"/>
    </source>
</evidence>
<protein>
    <recommendedName>
        <fullName evidence="3">DNA polymerase</fullName>
        <ecNumber evidence="2">2.7.7.7</ecNumber>
    </recommendedName>
</protein>
<keyword evidence="9" id="KW-0238">DNA-binding</keyword>
<feature type="region of interest" description="Disordered" evidence="11">
    <location>
        <begin position="415"/>
        <end position="435"/>
    </location>
</feature>
<evidence type="ECO:0000256" key="8">
    <source>
        <dbReference type="ARBA" id="ARBA00023109"/>
    </source>
</evidence>
<evidence type="ECO:0000256" key="2">
    <source>
        <dbReference type="ARBA" id="ARBA00012417"/>
    </source>
</evidence>
<dbReference type="GO" id="GO:0003677">
    <property type="term" value="F:DNA binding"/>
    <property type="evidence" value="ECO:0007669"/>
    <property type="project" value="UniProtKB-KW"/>
</dbReference>
<dbReference type="InterPro" id="IPR036397">
    <property type="entry name" value="RNaseH_sf"/>
</dbReference>
<evidence type="ECO:0000256" key="9">
    <source>
        <dbReference type="ARBA" id="ARBA00023125"/>
    </source>
</evidence>
<dbReference type="Gene3D" id="3.30.70.370">
    <property type="match status" value="2"/>
</dbReference>
<dbReference type="GO" id="GO:0003887">
    <property type="term" value="F:DNA-directed DNA polymerase activity"/>
    <property type="evidence" value="ECO:0007669"/>
    <property type="project" value="UniProtKB-KW"/>
</dbReference>
<keyword evidence="7" id="KW-0239">DNA-directed DNA polymerase</keyword>
<dbReference type="EC" id="2.7.7.7" evidence="2"/>
<comment type="similarity">
    <text evidence="1">Belongs to the DNA polymerase type-A family.</text>
</comment>
<keyword evidence="5" id="KW-0548">Nucleotidyltransferase</keyword>
<keyword evidence="4" id="KW-0808">Transferase</keyword>